<evidence type="ECO:0000313" key="9">
    <source>
        <dbReference type="Proteomes" id="UP000092462"/>
    </source>
</evidence>
<keyword evidence="3" id="KW-0732">Signal</keyword>
<dbReference type="InterPro" id="IPR017853">
    <property type="entry name" value="GH"/>
</dbReference>
<sequence length="478" mass="54767">IIRVCPQEDSSHDDNTFPQDFTFGVATAAYQIEGGWNEDGKGPSIWDTVTHEHPELIDDKSSGDVGPDSYHLYREDVKILKELGVNFYRFSISWARILPTGDVSSLNPAGLKYYSDLIDLLLEEGIQPMVTMFHYDLPQYIQDLGGLTNPLFVKYFLEYSRILYENYGSRVKHWITFNEPSESCIQGYSSGTQAPLIKLHGVGEYICAYNVLLAHAEAYHFYKAKFAKIFGGKVGITLDSRWLYQKSPGNDLIEKGMQFQLGFFANPIFSPSGGWAKQLEDSVDRNSAKERRAWSRLPAFSPAEIERVKGSADFLGLNYYSARFVEPGKFAEDSTNPSWERDQNLTYMVDPSWRRAKSSWLYMVPEGLKDILLWIKRTYGNPEVIVTENGWSDDGELEDDGRVDYLKGHLQAVSEALQEGCNVRGYTHWSLLDNFEWMRGYTEKFGLYRVDMEDPEKKRVQKKSATVYKDIIKSRKIT</sequence>
<dbReference type="EnsemblMetazoa" id="PPAI004573-RA">
    <property type="protein sequence ID" value="PPAI004573-PA"/>
    <property type="gene ID" value="PPAI004573"/>
</dbReference>
<keyword evidence="4" id="KW-0378">Hydrolase</keyword>
<dbReference type="Proteomes" id="UP000092462">
    <property type="component" value="Unassembled WGS sequence"/>
</dbReference>
<keyword evidence="6" id="KW-0326">Glycosidase</keyword>
<dbReference type="VEuPathDB" id="VectorBase:PPAPM1_004420"/>
<evidence type="ECO:0000256" key="7">
    <source>
        <dbReference type="RuleBase" id="RU003690"/>
    </source>
</evidence>
<dbReference type="Gene3D" id="3.20.20.80">
    <property type="entry name" value="Glycosidases"/>
    <property type="match status" value="1"/>
</dbReference>
<keyword evidence="9" id="KW-1185">Reference proteome</keyword>
<reference evidence="8" key="1">
    <citation type="submission" date="2022-08" db="UniProtKB">
        <authorList>
            <consortium name="EnsemblMetazoa"/>
        </authorList>
    </citation>
    <scope>IDENTIFICATION</scope>
    <source>
        <strain evidence="8">Israel</strain>
    </source>
</reference>
<evidence type="ECO:0000313" key="8">
    <source>
        <dbReference type="EnsemblMetazoa" id="PPAI004573-PA"/>
    </source>
</evidence>
<dbReference type="FunFam" id="3.20.20.80:FF:000013">
    <property type="entry name" value="lactase-phlorizin hydrolase"/>
    <property type="match status" value="1"/>
</dbReference>
<keyword evidence="5" id="KW-0325">Glycoprotein</keyword>
<accession>A0A1B0DA68</accession>
<dbReference type="Pfam" id="PF00232">
    <property type="entry name" value="Glyco_hydro_1"/>
    <property type="match status" value="1"/>
</dbReference>
<evidence type="ECO:0000256" key="3">
    <source>
        <dbReference type="ARBA" id="ARBA00022729"/>
    </source>
</evidence>
<name>A0A1B0DA68_PHLPP</name>
<evidence type="ECO:0000256" key="1">
    <source>
        <dbReference type="ARBA" id="ARBA00010838"/>
    </source>
</evidence>
<evidence type="ECO:0000256" key="2">
    <source>
        <dbReference type="ARBA" id="ARBA00011738"/>
    </source>
</evidence>
<dbReference type="PROSITE" id="PS00653">
    <property type="entry name" value="GLYCOSYL_HYDROL_F1_2"/>
    <property type="match status" value="1"/>
</dbReference>
<dbReference type="GO" id="GO:0005975">
    <property type="term" value="P:carbohydrate metabolic process"/>
    <property type="evidence" value="ECO:0007669"/>
    <property type="project" value="InterPro"/>
</dbReference>
<dbReference type="EMBL" id="AJVK01004439">
    <property type="status" value="NOT_ANNOTATED_CDS"/>
    <property type="molecule type" value="Genomic_DNA"/>
</dbReference>
<comment type="similarity">
    <text evidence="1 7">Belongs to the glycosyl hydrolase 1 family.</text>
</comment>
<dbReference type="AlphaFoldDB" id="A0A1B0DA68"/>
<evidence type="ECO:0000256" key="6">
    <source>
        <dbReference type="ARBA" id="ARBA00023295"/>
    </source>
</evidence>
<dbReference type="InterPro" id="IPR033132">
    <property type="entry name" value="GH_1_N_CS"/>
</dbReference>
<dbReference type="PANTHER" id="PTHR10353">
    <property type="entry name" value="GLYCOSYL HYDROLASE"/>
    <property type="match status" value="1"/>
</dbReference>
<proteinExistence type="inferred from homology"/>
<dbReference type="PRINTS" id="PR00131">
    <property type="entry name" value="GLHYDRLASE1"/>
</dbReference>
<dbReference type="SUPFAM" id="SSF51445">
    <property type="entry name" value="(Trans)glycosidases"/>
    <property type="match status" value="1"/>
</dbReference>
<dbReference type="GO" id="GO:0008422">
    <property type="term" value="F:beta-glucosidase activity"/>
    <property type="evidence" value="ECO:0007669"/>
    <property type="project" value="TreeGrafter"/>
</dbReference>
<organism evidence="8 9">
    <name type="scientific">Phlebotomus papatasi</name>
    <name type="common">Sandfly</name>
    <dbReference type="NCBI Taxonomy" id="29031"/>
    <lineage>
        <taxon>Eukaryota</taxon>
        <taxon>Metazoa</taxon>
        <taxon>Ecdysozoa</taxon>
        <taxon>Arthropoda</taxon>
        <taxon>Hexapoda</taxon>
        <taxon>Insecta</taxon>
        <taxon>Pterygota</taxon>
        <taxon>Neoptera</taxon>
        <taxon>Endopterygota</taxon>
        <taxon>Diptera</taxon>
        <taxon>Nematocera</taxon>
        <taxon>Psychodoidea</taxon>
        <taxon>Psychodidae</taxon>
        <taxon>Phlebotomus</taxon>
        <taxon>Phlebotomus</taxon>
    </lineage>
</organism>
<evidence type="ECO:0000256" key="5">
    <source>
        <dbReference type="ARBA" id="ARBA00023180"/>
    </source>
</evidence>
<comment type="subunit">
    <text evidence="2">Homodimer.</text>
</comment>
<dbReference type="InterPro" id="IPR001360">
    <property type="entry name" value="Glyco_hydro_1"/>
</dbReference>
<dbReference type="VEuPathDB" id="VectorBase:PPAI004573"/>
<protein>
    <submittedName>
        <fullName evidence="8">Uncharacterized protein</fullName>
    </submittedName>
</protein>
<evidence type="ECO:0000256" key="4">
    <source>
        <dbReference type="ARBA" id="ARBA00022801"/>
    </source>
</evidence>
<dbReference type="PANTHER" id="PTHR10353:SF36">
    <property type="entry name" value="LP05116P"/>
    <property type="match status" value="1"/>
</dbReference>